<organism evidence="6 7">
    <name type="scientific">Armadillidium nasatum</name>
    <dbReference type="NCBI Taxonomy" id="96803"/>
    <lineage>
        <taxon>Eukaryota</taxon>
        <taxon>Metazoa</taxon>
        <taxon>Ecdysozoa</taxon>
        <taxon>Arthropoda</taxon>
        <taxon>Crustacea</taxon>
        <taxon>Multicrustacea</taxon>
        <taxon>Malacostraca</taxon>
        <taxon>Eumalacostraca</taxon>
        <taxon>Peracarida</taxon>
        <taxon>Isopoda</taxon>
        <taxon>Oniscidea</taxon>
        <taxon>Crinocheta</taxon>
        <taxon>Armadillidiidae</taxon>
        <taxon>Armadillidium</taxon>
    </lineage>
</organism>
<dbReference type="PROSITE" id="PS50184">
    <property type="entry name" value="VWFC_2"/>
    <property type="match status" value="1"/>
</dbReference>
<feature type="compositionally biased region" description="Acidic residues" evidence="4">
    <location>
        <begin position="413"/>
        <end position="433"/>
    </location>
</feature>
<keyword evidence="2" id="KW-0964">Secreted</keyword>
<gene>
    <name evidence="6" type="ORF">Anas_03426</name>
</gene>
<keyword evidence="7" id="KW-1185">Reference proteome</keyword>
<name>A0A5N5TB28_9CRUS</name>
<evidence type="ECO:0000313" key="6">
    <source>
        <dbReference type="EMBL" id="KAB7503791.1"/>
    </source>
</evidence>
<dbReference type="GO" id="GO:0005576">
    <property type="term" value="C:extracellular region"/>
    <property type="evidence" value="ECO:0007669"/>
    <property type="project" value="UniProtKB-SubCell"/>
</dbReference>
<evidence type="ECO:0000256" key="2">
    <source>
        <dbReference type="ARBA" id="ARBA00022525"/>
    </source>
</evidence>
<evidence type="ECO:0000259" key="5">
    <source>
        <dbReference type="PROSITE" id="PS50184"/>
    </source>
</evidence>
<feature type="region of interest" description="Disordered" evidence="4">
    <location>
        <begin position="918"/>
        <end position="948"/>
    </location>
</feature>
<feature type="compositionally biased region" description="Polar residues" evidence="4">
    <location>
        <begin position="1037"/>
        <end position="1054"/>
    </location>
</feature>
<keyword evidence="3" id="KW-0732">Signal</keyword>
<dbReference type="OrthoDB" id="10068079at2759"/>
<evidence type="ECO:0000313" key="7">
    <source>
        <dbReference type="Proteomes" id="UP000326759"/>
    </source>
</evidence>
<dbReference type="EMBL" id="SEYY01004422">
    <property type="protein sequence ID" value="KAB7503791.1"/>
    <property type="molecule type" value="Genomic_DNA"/>
</dbReference>
<reference evidence="6 7" key="1">
    <citation type="journal article" date="2019" name="PLoS Biol.">
        <title>Sex chromosomes control vertical transmission of feminizing Wolbachia symbionts in an isopod.</title>
        <authorList>
            <person name="Becking T."/>
            <person name="Chebbi M.A."/>
            <person name="Giraud I."/>
            <person name="Moumen B."/>
            <person name="Laverre T."/>
            <person name="Caubet Y."/>
            <person name="Peccoud J."/>
            <person name="Gilbert C."/>
            <person name="Cordaux R."/>
        </authorList>
    </citation>
    <scope>NUCLEOTIDE SEQUENCE [LARGE SCALE GENOMIC DNA]</scope>
    <source>
        <strain evidence="6">ANa2</strain>
        <tissue evidence="6">Whole body excluding digestive tract and cuticle</tissue>
    </source>
</reference>
<feature type="domain" description="VWFC" evidence="5">
    <location>
        <begin position="237"/>
        <end position="304"/>
    </location>
</feature>
<proteinExistence type="predicted"/>
<dbReference type="InterPro" id="IPR052424">
    <property type="entry name" value="Kielin_Chordin-BMP_Reg"/>
</dbReference>
<dbReference type="InterPro" id="IPR001007">
    <property type="entry name" value="VWF_dom"/>
</dbReference>
<feature type="region of interest" description="Disordered" evidence="4">
    <location>
        <begin position="999"/>
        <end position="1114"/>
    </location>
</feature>
<feature type="compositionally biased region" description="Basic and acidic residues" evidence="4">
    <location>
        <begin position="853"/>
        <end position="862"/>
    </location>
</feature>
<dbReference type="Proteomes" id="UP000326759">
    <property type="component" value="Unassembled WGS sequence"/>
</dbReference>
<dbReference type="AlphaFoldDB" id="A0A5N5TB28"/>
<dbReference type="SMART" id="SM00214">
    <property type="entry name" value="VWC"/>
    <property type="match status" value="3"/>
</dbReference>
<dbReference type="SUPFAM" id="SSF57603">
    <property type="entry name" value="FnI-like domain"/>
    <property type="match status" value="4"/>
</dbReference>
<protein>
    <recommendedName>
        <fullName evidence="5">VWFC domain-containing protein</fullName>
    </recommendedName>
</protein>
<accession>A0A5N5TB28</accession>
<evidence type="ECO:0000256" key="1">
    <source>
        <dbReference type="ARBA" id="ARBA00004613"/>
    </source>
</evidence>
<comment type="subcellular location">
    <subcellularLocation>
        <location evidence="1">Secreted</location>
    </subcellularLocation>
</comment>
<feature type="region of interest" description="Disordered" evidence="4">
    <location>
        <begin position="409"/>
        <end position="894"/>
    </location>
</feature>
<dbReference type="Gene3D" id="2.10.70.10">
    <property type="entry name" value="Complement Module, domain 1"/>
    <property type="match status" value="1"/>
</dbReference>
<feature type="compositionally biased region" description="Acidic residues" evidence="4">
    <location>
        <begin position="924"/>
        <end position="941"/>
    </location>
</feature>
<comment type="caution">
    <text evidence="6">The sequence shown here is derived from an EMBL/GenBank/DDBJ whole genome shotgun (WGS) entry which is preliminary data.</text>
</comment>
<evidence type="ECO:0000256" key="4">
    <source>
        <dbReference type="SAM" id="MobiDB-lite"/>
    </source>
</evidence>
<dbReference type="PANTHER" id="PTHR46698">
    <property type="entry name" value="CROSSVEINLESS 2"/>
    <property type="match status" value="1"/>
</dbReference>
<feature type="compositionally biased region" description="Acidic residues" evidence="4">
    <location>
        <begin position="713"/>
        <end position="724"/>
    </location>
</feature>
<dbReference type="PANTHER" id="PTHR46698:SF3">
    <property type="entry name" value="TENECTIN ISOFORM 1-RELATED"/>
    <property type="match status" value="1"/>
</dbReference>
<feature type="compositionally biased region" description="Polar residues" evidence="4">
    <location>
        <begin position="1081"/>
        <end position="1095"/>
    </location>
</feature>
<sequence>MLFDPKNTICNIFLLNECVTSSYPLCGISILHPSVFSNNIYCIFLICHYQLRYYAEGERIDTKEPCLNCTCNNSMLMCYLKVCPFSKPIGKDCTVEKSPDQCCPVITCPQVPVNLQVMHMTSTTSTSAPVSSSTSEIVSYTEHGCSIDGQYYPDGAQVPGDHRKPCELCYCIRNHTACIMQECILKVEGCEPVFVDGICCPVRYKCAHDKEMEQITTTTVAPNGTLITTTIQPPSDGDCYHNNEFYTDGELIQSENPCEHCYCMNSDVVCAIQECRSPLDEEDENCIPRTPPPGQCCPEAYDCPEAPEHTTLKYEPSVTEVVSPEVPEEKLPVTSLAPETTEKEELITKDITDTTDSPVKEVTIKDIELETTPVTLTEDVKTPDEGIQIDTTITSVVDEEKETIIETTLSPVPEEESDLDSTFDIPLEEEVEPTLDTTFGPSIEDEKEPSADTTLAPVSIDEEEPSLYTTSAPVDEVETEVSVDTTLSPATAEEKEPSLKPTLAPVAEIEKEPPIDSTLSPVAEDEEPSIDSTLSPKIQDKETVKETTLATAIEDEKEPITDTTIAPLDEEEELPVETTLSPEIEEEPVIDATSVPVTEEEKPSVDTTISPAPEKEEPTVDTTLSPEIEEPAIDVTMVPVDEEIELDVDTTVSPTPEEKEPSIETTIAPATEEKEPSIDTTSPPAIPETEAPSVPLEEEKEPIEPITTAPVTDVDEVTFEDDAIDTTISPVDEEKEIPDHTGIDIIPVTTSIPEETDDTVTETFETDPFMLETRTSGLSPTTKPMVDDSELTTLKSVDDETIPEEIQPSLDITTVPSKLDTTEYEADKVSPESQTEIIQETTPETDAFPEEITPEKDEHLAVEPEVPEILLTTEPPREDVTSIIVDETATGKPEIQERTTLLDKVDEQDTTVEVLASTDPSILPEEETEKAIIEDEAETETEYPKVDITTDEYEIKTTVKPLDIDESKYEVPDKPLVVTAVPEDVADITTQVQLEETSEIYHDITAQPELSSPETTEILEEKEPTKTVSPSGLEEILTSSVRPQVTEDVTTLEPSTEEDKIYEEITPTYEGVTSPEVDISPVSTDSPTKLETTPSTEKERVTTPKETIEDKEDEITIPEIETEPPVLISDEEFQTELEAKPSPNCFRNGTQYYDGDYVPSKDICTDCYCLYGEIVCAYIECPKT</sequence>
<feature type="compositionally biased region" description="Low complexity" evidence="4">
    <location>
        <begin position="831"/>
        <end position="845"/>
    </location>
</feature>
<evidence type="ECO:0000256" key="3">
    <source>
        <dbReference type="ARBA" id="ARBA00022729"/>
    </source>
</evidence>
<feature type="compositionally biased region" description="Basic and acidic residues" evidence="4">
    <location>
        <begin position="1096"/>
        <end position="1108"/>
    </location>
</feature>
<feature type="compositionally biased region" description="Polar residues" evidence="4">
    <location>
        <begin position="773"/>
        <end position="782"/>
    </location>
</feature>